<accession>A0A835YLM6</accession>
<evidence type="ECO:0000313" key="2">
    <source>
        <dbReference type="Proteomes" id="UP000664859"/>
    </source>
</evidence>
<sequence>MDSRIRGNAYSLQYDSTGDPGEAQGLVLQAVRSIDTTLTAVARGSGVVFVKLKDQLSFVKHARRVQEALSTDTVTISTPTIHSKFDSRSAMFTNTPAVSAPAAPSAYVAPPSLTSTPSLARAIEEDTLLDYVERHQRVQWEGYVVKITISPTLFGRVVLGDMQGADFFNDTTGETNDESAKAVKPKRPFSVTTNTRLWWTPVFGFHSGDRVIAPWCERRRSERRHRRQQRPVLPKMPRARLAAKPLLRVECAVLMGAVQQVARAPGVRATLKRKAMMALLKAAAHRAHKFESLSLPAQRTRLSLSDQHDVLGWEGFLDQFRFYYTDMPELQELLGIPDQVAVPEQGTMPGADVLGIVLHMLSYPTTYGREAHFWGVWEAEIGGAFNWGIEHIYESDYKVRCARKLLMVKRMICRRNARFKHAVRFIIARSRARCAHWAALTRDLVTAELARVYLQEYESGERDYTLSGSRCALSAASAKADAAIFERSPTIAKFLDCGQEVSPVSNVS</sequence>
<protein>
    <submittedName>
        <fullName evidence="1">Uncharacterized protein</fullName>
    </submittedName>
</protein>
<evidence type="ECO:0000313" key="1">
    <source>
        <dbReference type="EMBL" id="KAG5177766.1"/>
    </source>
</evidence>
<keyword evidence="2" id="KW-1185">Reference proteome</keyword>
<dbReference type="Proteomes" id="UP000664859">
    <property type="component" value="Unassembled WGS sequence"/>
</dbReference>
<name>A0A835YLM6_9STRA</name>
<proteinExistence type="predicted"/>
<gene>
    <name evidence="1" type="ORF">JKP88DRAFT_264947</name>
</gene>
<reference evidence="1" key="1">
    <citation type="submission" date="2021-02" db="EMBL/GenBank/DDBJ databases">
        <title>First Annotated Genome of the Yellow-green Alga Tribonema minus.</title>
        <authorList>
            <person name="Mahan K.M."/>
        </authorList>
    </citation>
    <scope>NUCLEOTIDE SEQUENCE</scope>
    <source>
        <strain evidence="1">UTEX B ZZ1240</strain>
    </source>
</reference>
<organism evidence="1 2">
    <name type="scientific">Tribonema minus</name>
    <dbReference type="NCBI Taxonomy" id="303371"/>
    <lineage>
        <taxon>Eukaryota</taxon>
        <taxon>Sar</taxon>
        <taxon>Stramenopiles</taxon>
        <taxon>Ochrophyta</taxon>
        <taxon>PX clade</taxon>
        <taxon>Xanthophyceae</taxon>
        <taxon>Tribonematales</taxon>
        <taxon>Tribonemataceae</taxon>
        <taxon>Tribonema</taxon>
    </lineage>
</organism>
<dbReference type="EMBL" id="JAFCMP010000522">
    <property type="protein sequence ID" value="KAG5177766.1"/>
    <property type="molecule type" value="Genomic_DNA"/>
</dbReference>
<dbReference type="AlphaFoldDB" id="A0A835YLM6"/>
<comment type="caution">
    <text evidence="1">The sequence shown here is derived from an EMBL/GenBank/DDBJ whole genome shotgun (WGS) entry which is preliminary data.</text>
</comment>